<dbReference type="RefSeq" id="WP_059323578.1">
    <property type="nucleotide sequence ID" value="NZ_CP016377.1"/>
</dbReference>
<proteinExistence type="predicted"/>
<dbReference type="KEGG" id="ego:BBD34_16735"/>
<protein>
    <recommendedName>
        <fullName evidence="1">Novel toxin 16 domain-containing protein</fullName>
    </recommendedName>
</protein>
<reference evidence="2 3" key="1">
    <citation type="submission" date="2016-06" db="EMBL/GenBank/DDBJ databases">
        <authorList>
            <person name="Nicholson A.C."/>
        </authorList>
    </citation>
    <scope>NUCLEOTIDE SEQUENCE [LARGE SCALE GENOMIC DNA]</scope>
    <source>
        <strain evidence="2 3">G4123</strain>
    </source>
</reference>
<dbReference type="Pfam" id="PF15523">
    <property type="entry name" value="Ntox16"/>
    <property type="match status" value="1"/>
</dbReference>
<comment type="caution">
    <text evidence="2">The sequence shown here is derived from an EMBL/GenBank/DDBJ whole genome shotgun (WGS) entry which is preliminary data.</text>
</comment>
<sequence>MCNNKFGNYAPCDCSDIEKAALQREVENNCKGGIMKKCTEADNCPTLVSKENQFVKCMNARIKINTKCFKGGDAGHQAQVQQTINGMINCQAIAARKCKPDVEKKPKPDESFMKKMEEITGLTGAALIIYLIISEGSRLFPPRNAIPIP</sequence>
<dbReference type="InterPro" id="IPR029118">
    <property type="entry name" value="Ntox16"/>
</dbReference>
<name>A0AAJ3TR50_9FLAO</name>
<evidence type="ECO:0000313" key="2">
    <source>
        <dbReference type="EMBL" id="OPB81169.1"/>
    </source>
</evidence>
<dbReference type="EMBL" id="MAIC01000001">
    <property type="protein sequence ID" value="OPB81169.1"/>
    <property type="molecule type" value="Genomic_DNA"/>
</dbReference>
<dbReference type="AlphaFoldDB" id="A0AAJ3TR50"/>
<evidence type="ECO:0000259" key="1">
    <source>
        <dbReference type="Pfam" id="PF15523"/>
    </source>
</evidence>
<feature type="domain" description="Novel toxin 16" evidence="1">
    <location>
        <begin position="11"/>
        <end position="92"/>
    </location>
</feature>
<evidence type="ECO:0000313" key="3">
    <source>
        <dbReference type="Proteomes" id="UP000190816"/>
    </source>
</evidence>
<gene>
    <name evidence="2" type="ORF">BAY32_00385</name>
</gene>
<accession>A0AAJ3TR50</accession>
<dbReference type="Proteomes" id="UP000190816">
    <property type="component" value="Unassembled WGS sequence"/>
</dbReference>
<organism evidence="2 3">
    <name type="scientific">Elizabethkingia ursingii</name>
    <dbReference type="NCBI Taxonomy" id="1756150"/>
    <lineage>
        <taxon>Bacteria</taxon>
        <taxon>Pseudomonadati</taxon>
        <taxon>Bacteroidota</taxon>
        <taxon>Flavobacteriia</taxon>
        <taxon>Flavobacteriales</taxon>
        <taxon>Weeksellaceae</taxon>
        <taxon>Elizabethkingia</taxon>
    </lineage>
</organism>